<sequence>MVGEKANMIHLLEIALVDGMNMVVDILQPTTASALVDLLPMVDDCCGDYVDDYKKSRLEVEEKSMDWLLKTLASKHMPHDRQESGFSEQTYDQYLNTFVFLSQHWAVVHGKCTPRLILLCNKLANVQDVFDERVLGQ</sequence>
<keyword evidence="2" id="KW-1185">Reference proteome</keyword>
<organism evidence="1 2">
    <name type="scientific">Trifolium medium</name>
    <dbReference type="NCBI Taxonomy" id="97028"/>
    <lineage>
        <taxon>Eukaryota</taxon>
        <taxon>Viridiplantae</taxon>
        <taxon>Streptophyta</taxon>
        <taxon>Embryophyta</taxon>
        <taxon>Tracheophyta</taxon>
        <taxon>Spermatophyta</taxon>
        <taxon>Magnoliopsida</taxon>
        <taxon>eudicotyledons</taxon>
        <taxon>Gunneridae</taxon>
        <taxon>Pentapetalae</taxon>
        <taxon>rosids</taxon>
        <taxon>fabids</taxon>
        <taxon>Fabales</taxon>
        <taxon>Fabaceae</taxon>
        <taxon>Papilionoideae</taxon>
        <taxon>50 kb inversion clade</taxon>
        <taxon>NPAAA clade</taxon>
        <taxon>Hologalegina</taxon>
        <taxon>IRL clade</taxon>
        <taxon>Trifolieae</taxon>
        <taxon>Trifolium</taxon>
    </lineage>
</organism>
<evidence type="ECO:0000313" key="2">
    <source>
        <dbReference type="Proteomes" id="UP000265520"/>
    </source>
</evidence>
<dbReference type="EMBL" id="LXQA010039067">
    <property type="protein sequence ID" value="MCH98993.1"/>
    <property type="molecule type" value="Genomic_DNA"/>
</dbReference>
<protein>
    <submittedName>
        <fullName evidence="1">Auxin transport protein BIG</fullName>
    </submittedName>
</protein>
<dbReference type="AlphaFoldDB" id="A0A392NHY5"/>
<reference evidence="1 2" key="1">
    <citation type="journal article" date="2018" name="Front. Plant Sci.">
        <title>Red Clover (Trifolium pratense) and Zigzag Clover (T. medium) - A Picture of Genomic Similarities and Differences.</title>
        <authorList>
            <person name="Dluhosova J."/>
            <person name="Istvanek J."/>
            <person name="Nedelnik J."/>
            <person name="Repkova J."/>
        </authorList>
    </citation>
    <scope>NUCLEOTIDE SEQUENCE [LARGE SCALE GENOMIC DNA]</scope>
    <source>
        <strain evidence="2">cv. 10/8</strain>
        <tissue evidence="1">Leaf</tissue>
    </source>
</reference>
<proteinExistence type="predicted"/>
<feature type="non-terminal residue" evidence="1">
    <location>
        <position position="137"/>
    </location>
</feature>
<name>A0A392NHY5_9FABA</name>
<evidence type="ECO:0000313" key="1">
    <source>
        <dbReference type="EMBL" id="MCH98993.1"/>
    </source>
</evidence>
<comment type="caution">
    <text evidence="1">The sequence shown here is derived from an EMBL/GenBank/DDBJ whole genome shotgun (WGS) entry which is preliminary data.</text>
</comment>
<accession>A0A392NHY5</accession>
<dbReference type="Proteomes" id="UP000265520">
    <property type="component" value="Unassembled WGS sequence"/>
</dbReference>